<gene>
    <name evidence="2" type="ORF">Pfra01_001269200</name>
</gene>
<reference evidence="2" key="1">
    <citation type="submission" date="2023-04" db="EMBL/GenBank/DDBJ databases">
        <title>Phytophthora fragariaefolia NBRC 109709.</title>
        <authorList>
            <person name="Ichikawa N."/>
            <person name="Sato H."/>
            <person name="Tonouchi N."/>
        </authorList>
    </citation>
    <scope>NUCLEOTIDE SEQUENCE</scope>
    <source>
        <strain evidence="2">NBRC 109709</strain>
    </source>
</reference>
<sequence length="175" mass="18773">MGCHLTTLKPAIDPNEQGEAKPIRVTDTPSNVEDREAPELGVLNAGDGSEVPDFVFSTSSSLSVISTSSSLSVIPPTVTSQISDLVDLCAVMQDGDVKLKSEAVFERVLRAQYRLEELGDKAPDKVAELLSELETLLQEAVKRFAGNQDTAVATVDALEDIDSRLSLLNSQLDKS</sequence>
<evidence type="ECO:0000313" key="3">
    <source>
        <dbReference type="Proteomes" id="UP001165121"/>
    </source>
</evidence>
<accession>A0A9W7CUE4</accession>
<proteinExistence type="predicted"/>
<organism evidence="2 3">
    <name type="scientific">Phytophthora fragariaefolia</name>
    <dbReference type="NCBI Taxonomy" id="1490495"/>
    <lineage>
        <taxon>Eukaryota</taxon>
        <taxon>Sar</taxon>
        <taxon>Stramenopiles</taxon>
        <taxon>Oomycota</taxon>
        <taxon>Peronosporomycetes</taxon>
        <taxon>Peronosporales</taxon>
        <taxon>Peronosporaceae</taxon>
        <taxon>Phytophthora</taxon>
    </lineage>
</organism>
<dbReference type="EMBL" id="BSXT01001289">
    <property type="protein sequence ID" value="GMF40860.1"/>
    <property type="molecule type" value="Genomic_DNA"/>
</dbReference>
<keyword evidence="3" id="KW-1185">Reference proteome</keyword>
<protein>
    <submittedName>
        <fullName evidence="2">Unnamed protein product</fullName>
    </submittedName>
</protein>
<dbReference type="OrthoDB" id="129236at2759"/>
<feature type="region of interest" description="Disordered" evidence="1">
    <location>
        <begin position="1"/>
        <end position="49"/>
    </location>
</feature>
<dbReference type="Proteomes" id="UP001165121">
    <property type="component" value="Unassembled WGS sequence"/>
</dbReference>
<evidence type="ECO:0000313" key="2">
    <source>
        <dbReference type="EMBL" id="GMF40860.1"/>
    </source>
</evidence>
<dbReference type="AlphaFoldDB" id="A0A9W7CUE4"/>
<name>A0A9W7CUE4_9STRA</name>
<evidence type="ECO:0000256" key="1">
    <source>
        <dbReference type="SAM" id="MobiDB-lite"/>
    </source>
</evidence>
<comment type="caution">
    <text evidence="2">The sequence shown here is derived from an EMBL/GenBank/DDBJ whole genome shotgun (WGS) entry which is preliminary data.</text>
</comment>